<gene>
    <name evidence="9" type="ORF">GBAR_LOCUS23534</name>
</gene>
<evidence type="ECO:0000256" key="5">
    <source>
        <dbReference type="ARBA" id="ARBA00022692"/>
    </source>
</evidence>
<evidence type="ECO:0000256" key="2">
    <source>
        <dbReference type="ARBA" id="ARBA00005985"/>
    </source>
</evidence>
<feature type="transmembrane region" description="Helical" evidence="8">
    <location>
        <begin position="12"/>
        <end position="33"/>
    </location>
</feature>
<evidence type="ECO:0000256" key="1">
    <source>
        <dbReference type="ARBA" id="ARBA00004141"/>
    </source>
</evidence>
<keyword evidence="5 8" id="KW-0812">Transmembrane</keyword>
<dbReference type="InterPro" id="IPR026046">
    <property type="entry name" value="UBIAD1"/>
</dbReference>
<evidence type="ECO:0000256" key="6">
    <source>
        <dbReference type="ARBA" id="ARBA00022989"/>
    </source>
</evidence>
<comment type="subcellular location">
    <subcellularLocation>
        <location evidence="1">Membrane</location>
        <topology evidence="1">Multi-pass membrane protein</topology>
    </subcellularLocation>
</comment>
<feature type="transmembrane region" description="Helical" evidence="8">
    <location>
        <begin position="104"/>
        <end position="122"/>
    </location>
</feature>
<accession>A0AA35X1Z2</accession>
<dbReference type="GO" id="GO:0009234">
    <property type="term" value="P:menaquinone biosynthetic process"/>
    <property type="evidence" value="ECO:0007669"/>
    <property type="project" value="TreeGrafter"/>
</dbReference>
<reference evidence="9" key="1">
    <citation type="submission" date="2023-03" db="EMBL/GenBank/DDBJ databases">
        <authorList>
            <person name="Steffen K."/>
            <person name="Cardenas P."/>
        </authorList>
    </citation>
    <scope>NUCLEOTIDE SEQUENCE</scope>
</reference>
<keyword evidence="6 8" id="KW-1133">Transmembrane helix</keyword>
<dbReference type="InterPro" id="IPR000537">
    <property type="entry name" value="UbiA_prenyltransferase"/>
</dbReference>
<dbReference type="EMBL" id="CASHTH010003259">
    <property type="protein sequence ID" value="CAI8042353.1"/>
    <property type="molecule type" value="Genomic_DNA"/>
</dbReference>
<evidence type="ECO:0000313" key="10">
    <source>
        <dbReference type="Proteomes" id="UP001174909"/>
    </source>
</evidence>
<dbReference type="Pfam" id="PF01040">
    <property type="entry name" value="UbiA"/>
    <property type="match status" value="1"/>
</dbReference>
<dbReference type="GO" id="GO:0004659">
    <property type="term" value="F:prenyltransferase activity"/>
    <property type="evidence" value="ECO:0007669"/>
    <property type="project" value="UniProtKB-KW"/>
</dbReference>
<comment type="caution">
    <text evidence="9">The sequence shown here is derived from an EMBL/GenBank/DDBJ whole genome shotgun (WGS) entry which is preliminary data.</text>
</comment>
<evidence type="ECO:0000313" key="9">
    <source>
        <dbReference type="EMBL" id="CAI8042353.1"/>
    </source>
</evidence>
<dbReference type="PANTHER" id="PTHR13929:SF0">
    <property type="entry name" value="UBIA PRENYLTRANSFERASE DOMAIN-CONTAINING PROTEIN 1"/>
    <property type="match status" value="1"/>
</dbReference>
<evidence type="ECO:0000256" key="8">
    <source>
        <dbReference type="SAM" id="Phobius"/>
    </source>
</evidence>
<feature type="transmembrane region" description="Helical" evidence="8">
    <location>
        <begin position="285"/>
        <end position="303"/>
    </location>
</feature>
<keyword evidence="3" id="KW-0637">Prenyltransferase</keyword>
<evidence type="ECO:0000256" key="7">
    <source>
        <dbReference type="ARBA" id="ARBA00023136"/>
    </source>
</evidence>
<keyword evidence="4" id="KW-0808">Transferase</keyword>
<name>A0AA35X1Z2_GEOBA</name>
<dbReference type="CDD" id="cd13962">
    <property type="entry name" value="PT_UbiA_UBIAD1"/>
    <property type="match status" value="1"/>
</dbReference>
<comment type="similarity">
    <text evidence="2">Belongs to the UbiA prenyltransferase family.</text>
</comment>
<feature type="transmembrane region" description="Helical" evidence="8">
    <location>
        <begin position="128"/>
        <end position="145"/>
    </location>
</feature>
<feature type="transmembrane region" description="Helical" evidence="8">
    <location>
        <begin position="243"/>
        <end position="265"/>
    </location>
</feature>
<evidence type="ECO:0000256" key="3">
    <source>
        <dbReference type="ARBA" id="ARBA00022602"/>
    </source>
</evidence>
<feature type="transmembrane region" description="Helical" evidence="8">
    <location>
        <begin position="180"/>
        <end position="202"/>
    </location>
</feature>
<dbReference type="PIRSF" id="PIRSF005355">
    <property type="entry name" value="UBIAD1"/>
    <property type="match status" value="1"/>
</dbReference>
<dbReference type="Proteomes" id="UP001174909">
    <property type="component" value="Unassembled WGS sequence"/>
</dbReference>
<protein>
    <submittedName>
        <fullName evidence="9">UbiA prenyltransferase domain-containing protein 1</fullName>
    </submittedName>
</protein>
<feature type="transmembrane region" description="Helical" evidence="8">
    <location>
        <begin position="214"/>
        <end position="237"/>
    </location>
</feature>
<dbReference type="PANTHER" id="PTHR13929">
    <property type="entry name" value="1,4-DIHYDROXY-2-NAPHTHOATE OCTAPRENYLTRANSFERASE"/>
    <property type="match status" value="1"/>
</dbReference>
<keyword evidence="10" id="KW-1185">Reference proteome</keyword>
<feature type="transmembrane region" description="Helical" evidence="8">
    <location>
        <begin position="152"/>
        <end position="174"/>
    </location>
</feature>
<dbReference type="GO" id="GO:0005783">
    <property type="term" value="C:endoplasmic reticulum"/>
    <property type="evidence" value="ECO:0007669"/>
    <property type="project" value="TreeGrafter"/>
</dbReference>
<dbReference type="GO" id="GO:0000139">
    <property type="term" value="C:Golgi membrane"/>
    <property type="evidence" value="ECO:0007669"/>
    <property type="project" value="TreeGrafter"/>
</dbReference>
<dbReference type="GO" id="GO:0042371">
    <property type="term" value="P:vitamin K biosynthetic process"/>
    <property type="evidence" value="ECO:0007669"/>
    <property type="project" value="TreeGrafter"/>
</dbReference>
<keyword evidence="7 8" id="KW-0472">Membrane</keyword>
<dbReference type="AlphaFoldDB" id="A0AA35X1Z2"/>
<sequence>MAATGSPSILSSLRLWTFSAAVTPVALGAVLSYKKEGLFSVVVLLVTSAAVLAVNGAGNMVNTYFEIMREVSRRRPGPQQNHSVHRWDDHSADSQNHQARVVNWAAYLYGFGMACLWITMWLSPANSFYLASLFFGGLSSSFIYTGGIRLKFYILGDLLAMFTFGPLSVLFSYTSQSGRFVIPGPLLLALPLALSTEAIIHSKHMREMAKDKEAGVLSLAVLLGKQGSYFLFALLLFFPYLVFAIWGTMYSLALALPLLTMPYAFQLERTLREEGPFRELSVGVAKLNFVLSSLFVVGCLLASDVPFLS</sequence>
<feature type="transmembrane region" description="Helical" evidence="8">
    <location>
        <begin position="39"/>
        <end position="65"/>
    </location>
</feature>
<organism evidence="9 10">
    <name type="scientific">Geodia barretti</name>
    <name type="common">Barrett's horny sponge</name>
    <dbReference type="NCBI Taxonomy" id="519541"/>
    <lineage>
        <taxon>Eukaryota</taxon>
        <taxon>Metazoa</taxon>
        <taxon>Porifera</taxon>
        <taxon>Demospongiae</taxon>
        <taxon>Heteroscleromorpha</taxon>
        <taxon>Tetractinellida</taxon>
        <taxon>Astrophorina</taxon>
        <taxon>Geodiidae</taxon>
        <taxon>Geodia</taxon>
    </lineage>
</organism>
<evidence type="ECO:0000256" key="4">
    <source>
        <dbReference type="ARBA" id="ARBA00022679"/>
    </source>
</evidence>
<proteinExistence type="inferred from homology"/>